<accession>A0DUS5</accession>
<dbReference type="OMA" id="CEECHIQ"/>
<keyword evidence="1" id="KW-0812">Transmembrane</keyword>
<evidence type="ECO:0000313" key="3">
    <source>
        <dbReference type="Proteomes" id="UP000000600"/>
    </source>
</evidence>
<feature type="non-terminal residue" evidence="2">
    <location>
        <position position="473"/>
    </location>
</feature>
<proteinExistence type="predicted"/>
<protein>
    <recommendedName>
        <fullName evidence="4">Transmembrane protein</fullName>
    </recommendedName>
</protein>
<dbReference type="PANTHER" id="PTHR11319:SF35">
    <property type="entry name" value="OUTER MEMBRANE PROTEIN PMPC-RELATED"/>
    <property type="match status" value="1"/>
</dbReference>
<evidence type="ECO:0000256" key="1">
    <source>
        <dbReference type="SAM" id="Phobius"/>
    </source>
</evidence>
<dbReference type="OrthoDB" id="77931at2759"/>
<dbReference type="KEGG" id="ptm:GSPATT00039780001"/>
<dbReference type="HOGENOM" id="CLU_578065_0_0_1"/>
<feature type="transmembrane region" description="Helical" evidence="1">
    <location>
        <begin position="244"/>
        <end position="265"/>
    </location>
</feature>
<dbReference type="RefSeq" id="XP_001454189.1">
    <property type="nucleotide sequence ID" value="XM_001454152.1"/>
</dbReference>
<keyword evidence="1" id="KW-0472">Membrane</keyword>
<dbReference type="AlphaFoldDB" id="A0DUS5"/>
<feature type="transmembrane region" description="Helical" evidence="1">
    <location>
        <begin position="277"/>
        <end position="302"/>
    </location>
</feature>
<dbReference type="STRING" id="5888.A0DUS5"/>
<dbReference type="Proteomes" id="UP000000600">
    <property type="component" value="Unassembled WGS sequence"/>
</dbReference>
<dbReference type="PANTHER" id="PTHR11319">
    <property type="entry name" value="G PROTEIN-COUPLED RECEPTOR-RELATED"/>
    <property type="match status" value="1"/>
</dbReference>
<evidence type="ECO:0000313" key="2">
    <source>
        <dbReference type="EMBL" id="CAK86792.1"/>
    </source>
</evidence>
<dbReference type="GeneID" id="5039975"/>
<gene>
    <name evidence="2" type="ORF">GSPATT00039780001</name>
</gene>
<evidence type="ECO:0008006" key="4">
    <source>
        <dbReference type="Google" id="ProtNLM"/>
    </source>
</evidence>
<sequence length="473" mass="55096">MNIKSIKCQLGEYYTQQGCQKCIASQGYYSVTQNDIKCSIFDKSKFKEITQNKMNLLQGFWRPDHLSDYTSYCLKNKDFCIGGWSYGNNLCHIGHIGALCEECHIQNIMGGGKYFKSQHNLEYQICQEQANNIASFVFTLLWAICSIMLTLKSIEKSNLMFSQLKSTERFNNILFKLNQDHQSILIKMLLNYLWIFSLSFTFNLQFSISLFFIDSASNTSYFMANNLDCYLANIQNVDLIYSKILTMFIFIFMQFLFVITGFMIYQTLINQKYNSSIISNTLLSLYIFNYAGLIKMLCSIISNRQVSNVNYIQEDVSLLYGNQTHLIWMFYFVIPILILFGCLAPFSLFLIMYSKRKYLDQIKLIFFFCYLFNEYNDSSYFWQQIKLDQKLIMILISTYFETEISMKASVFGISLLCYQLLTVKQKPYLASRVNNLDLQTGQIWALTILLAAVHYISEQNKNGVVSIILQTAI</sequence>
<feature type="transmembrane region" description="Helical" evidence="1">
    <location>
        <begin position="328"/>
        <end position="353"/>
    </location>
</feature>
<dbReference type="EMBL" id="CT868592">
    <property type="protein sequence ID" value="CAK86792.1"/>
    <property type="molecule type" value="Genomic_DNA"/>
</dbReference>
<reference evidence="2 3" key="1">
    <citation type="journal article" date="2006" name="Nature">
        <title>Global trends of whole-genome duplications revealed by the ciliate Paramecium tetraurelia.</title>
        <authorList>
            <consortium name="Genoscope"/>
            <person name="Aury J.-M."/>
            <person name="Jaillon O."/>
            <person name="Duret L."/>
            <person name="Noel B."/>
            <person name="Jubin C."/>
            <person name="Porcel B.M."/>
            <person name="Segurens B."/>
            <person name="Daubin V."/>
            <person name="Anthouard V."/>
            <person name="Aiach N."/>
            <person name="Arnaiz O."/>
            <person name="Billaut A."/>
            <person name="Beisson J."/>
            <person name="Blanc I."/>
            <person name="Bouhouche K."/>
            <person name="Camara F."/>
            <person name="Duharcourt S."/>
            <person name="Guigo R."/>
            <person name="Gogendeau D."/>
            <person name="Katinka M."/>
            <person name="Keller A.-M."/>
            <person name="Kissmehl R."/>
            <person name="Klotz C."/>
            <person name="Koll F."/>
            <person name="Le Moue A."/>
            <person name="Lepere C."/>
            <person name="Malinsky S."/>
            <person name="Nowacki M."/>
            <person name="Nowak J.K."/>
            <person name="Plattner H."/>
            <person name="Poulain J."/>
            <person name="Ruiz F."/>
            <person name="Serrano V."/>
            <person name="Zagulski M."/>
            <person name="Dessen P."/>
            <person name="Betermier M."/>
            <person name="Weissenbach J."/>
            <person name="Scarpelli C."/>
            <person name="Schachter V."/>
            <person name="Sperling L."/>
            <person name="Meyer E."/>
            <person name="Cohen J."/>
            <person name="Wincker P."/>
        </authorList>
    </citation>
    <scope>NUCLEOTIDE SEQUENCE [LARGE SCALE GENOMIC DNA]</scope>
    <source>
        <strain evidence="2 3">Stock d4-2</strain>
    </source>
</reference>
<keyword evidence="1" id="KW-1133">Transmembrane helix</keyword>
<feature type="transmembrane region" description="Helical" evidence="1">
    <location>
        <begin position="192"/>
        <end position="213"/>
    </location>
</feature>
<organism evidence="2 3">
    <name type="scientific">Paramecium tetraurelia</name>
    <dbReference type="NCBI Taxonomy" id="5888"/>
    <lineage>
        <taxon>Eukaryota</taxon>
        <taxon>Sar</taxon>
        <taxon>Alveolata</taxon>
        <taxon>Ciliophora</taxon>
        <taxon>Intramacronucleata</taxon>
        <taxon>Oligohymenophorea</taxon>
        <taxon>Peniculida</taxon>
        <taxon>Parameciidae</taxon>
        <taxon>Paramecium</taxon>
    </lineage>
</organism>
<keyword evidence="3" id="KW-1185">Reference proteome</keyword>
<name>A0DUS5_PARTE</name>
<dbReference type="InParanoid" id="A0DUS5"/>